<proteinExistence type="predicted"/>
<name>A0A151S5I2_CAJCA</name>
<keyword evidence="2" id="KW-1185">Reference proteome</keyword>
<reference evidence="1" key="1">
    <citation type="journal article" date="2012" name="Nat. Biotechnol.">
        <title>Draft genome sequence of pigeonpea (Cajanus cajan), an orphan legume crop of resource-poor farmers.</title>
        <authorList>
            <person name="Varshney R.K."/>
            <person name="Chen W."/>
            <person name="Li Y."/>
            <person name="Bharti A.K."/>
            <person name="Saxena R.K."/>
            <person name="Schlueter J.A."/>
            <person name="Donoghue M.T."/>
            <person name="Azam S."/>
            <person name="Fan G."/>
            <person name="Whaley A.M."/>
            <person name="Farmer A.D."/>
            <person name="Sheridan J."/>
            <person name="Iwata A."/>
            <person name="Tuteja R."/>
            <person name="Penmetsa R.V."/>
            <person name="Wu W."/>
            <person name="Upadhyaya H.D."/>
            <person name="Yang S.P."/>
            <person name="Shah T."/>
            <person name="Saxena K.B."/>
            <person name="Michael T."/>
            <person name="McCombie W.R."/>
            <person name="Yang B."/>
            <person name="Zhang G."/>
            <person name="Yang H."/>
            <person name="Wang J."/>
            <person name="Spillane C."/>
            <person name="Cook D.R."/>
            <person name="May G.D."/>
            <person name="Xu X."/>
            <person name="Jackson S.A."/>
        </authorList>
    </citation>
    <scope>NUCLEOTIDE SEQUENCE [LARGE SCALE GENOMIC DNA]</scope>
</reference>
<gene>
    <name evidence="1" type="ORF">KK1_028160</name>
</gene>
<evidence type="ECO:0000313" key="2">
    <source>
        <dbReference type="Proteomes" id="UP000075243"/>
    </source>
</evidence>
<dbReference type="Gramene" id="C.cajan_30124.t">
    <property type="protein sequence ID" value="C.cajan_30124.t.cds1"/>
    <property type="gene ID" value="C.cajan_30124"/>
</dbReference>
<organism evidence="1 2">
    <name type="scientific">Cajanus cajan</name>
    <name type="common">Pigeon pea</name>
    <name type="synonym">Cajanus indicus</name>
    <dbReference type="NCBI Taxonomy" id="3821"/>
    <lineage>
        <taxon>Eukaryota</taxon>
        <taxon>Viridiplantae</taxon>
        <taxon>Streptophyta</taxon>
        <taxon>Embryophyta</taxon>
        <taxon>Tracheophyta</taxon>
        <taxon>Spermatophyta</taxon>
        <taxon>Magnoliopsida</taxon>
        <taxon>eudicotyledons</taxon>
        <taxon>Gunneridae</taxon>
        <taxon>Pentapetalae</taxon>
        <taxon>rosids</taxon>
        <taxon>fabids</taxon>
        <taxon>Fabales</taxon>
        <taxon>Fabaceae</taxon>
        <taxon>Papilionoideae</taxon>
        <taxon>50 kb inversion clade</taxon>
        <taxon>NPAAA clade</taxon>
        <taxon>indigoferoid/millettioid clade</taxon>
        <taxon>Phaseoleae</taxon>
        <taxon>Cajanus</taxon>
    </lineage>
</organism>
<dbReference type="AlphaFoldDB" id="A0A151S5I2"/>
<protein>
    <submittedName>
        <fullName evidence="1">Uncharacterized protein</fullName>
    </submittedName>
</protein>
<accession>A0A151S5I2</accession>
<sequence length="138" mass="16265">MIEPRFFYYYNIVRDTNAKAAQWLNNIPREKWTLAWDNGRRWGHMTTNLAEFINSVLKKTQNLPICSMVMATYTRCNKFFVQRGREVDAMINAGHVYSEIASKTIQDAQSKANTHRVITFDRSSTRFLVEEMQHPREV</sequence>
<evidence type="ECO:0000313" key="1">
    <source>
        <dbReference type="EMBL" id="KYP50085.1"/>
    </source>
</evidence>
<dbReference type="OMA" id="INSNTYH"/>
<dbReference type="EMBL" id="KQ483462">
    <property type="protein sequence ID" value="KYP50085.1"/>
    <property type="molecule type" value="Genomic_DNA"/>
</dbReference>
<dbReference type="Proteomes" id="UP000075243">
    <property type="component" value="Unassembled WGS sequence"/>
</dbReference>